<keyword evidence="1" id="KW-0812">Transmembrane</keyword>
<organism evidence="2 3">
    <name type="scientific">Capnocytophaga leadbetteri</name>
    <dbReference type="NCBI Taxonomy" id="327575"/>
    <lineage>
        <taxon>Bacteria</taxon>
        <taxon>Pseudomonadati</taxon>
        <taxon>Bacteroidota</taxon>
        <taxon>Flavobacteriia</taxon>
        <taxon>Flavobacteriales</taxon>
        <taxon>Flavobacteriaceae</taxon>
        <taxon>Capnocytophaga</taxon>
    </lineage>
</organism>
<feature type="transmembrane region" description="Helical" evidence="1">
    <location>
        <begin position="211"/>
        <end position="232"/>
    </location>
</feature>
<dbReference type="AlphaFoldDB" id="A0A250FDT1"/>
<reference evidence="3" key="1">
    <citation type="submission" date="2017-06" db="EMBL/GenBank/DDBJ databases">
        <title>Capnocytophaga spp. assemblies.</title>
        <authorList>
            <person name="Gulvik C.A."/>
        </authorList>
    </citation>
    <scope>NUCLEOTIDE SEQUENCE [LARGE SCALE GENOMIC DNA]</scope>
    <source>
        <strain evidence="3">H6253</strain>
    </source>
</reference>
<dbReference type="KEGG" id="clk:CGC53_07255"/>
<dbReference type="EMBL" id="CP022384">
    <property type="protein sequence ID" value="ATA82156.1"/>
    <property type="molecule type" value="Genomic_DNA"/>
</dbReference>
<protein>
    <submittedName>
        <fullName evidence="2">Uncharacterized protein</fullName>
    </submittedName>
</protein>
<dbReference type="Proteomes" id="UP000217276">
    <property type="component" value="Chromosome"/>
</dbReference>
<evidence type="ECO:0000256" key="1">
    <source>
        <dbReference type="SAM" id="Phobius"/>
    </source>
</evidence>
<keyword evidence="1" id="KW-1133">Transmembrane helix</keyword>
<dbReference type="RefSeq" id="WP_095914206.1">
    <property type="nucleotide sequence ID" value="NZ_CP022384.1"/>
</dbReference>
<evidence type="ECO:0000313" key="3">
    <source>
        <dbReference type="Proteomes" id="UP000217276"/>
    </source>
</evidence>
<keyword evidence="3" id="KW-1185">Reference proteome</keyword>
<sequence>MRTYSKNNTHKDLLPKALVVIIYLRSNPEMQQYFDTLRYNESSGRIQYIPIAPNAFGSAQDLWAIVENLKNSYSSTAIAGQPDQLFVVGETEKYYDILAEIRPLCERENITLISCNPTFSVWYDTIQPQGEGGLKAFRALIDIEAAAQIAEKHYAPDKNGLPLPKTTNMYLLAKALVPLLSDFLSLKYVSFEKEQRVAERETKSLLQNQAVVEKIIFGVFSVIMAIFLYAFLAKACSSDEEIEAAAAVEEASTAKEATHFEPKIVENDARDVIDFYNLCYTFSGICHRQLTDPEPIKALTDFLTAKKQANDTITPPKWDTKAKREIEQGALERQFAGSFLGEETDSLQALYNQLVRKAKELYQTRGSIVQRIASSTNIAQTTADIQKDINTYIAHTKTFLAAEAAFFAKIEPKAEWAMKKLLQGAYEREVFYSYQQEALALKTLIETTEQELAKKKMDTEKIESLYAEYQKRHTDFILKQHDISYFDQEMIMKLTANLLQLNKAMMGVFYYGLREPKEKMAEKFYALKKNLYWRYNPYSIIRTKSSFYY</sequence>
<keyword evidence="1" id="KW-0472">Membrane</keyword>
<proteinExistence type="predicted"/>
<name>A0A250FDT1_9FLAO</name>
<accession>A0A250FDT1</accession>
<evidence type="ECO:0000313" key="2">
    <source>
        <dbReference type="EMBL" id="ATA82156.1"/>
    </source>
</evidence>
<gene>
    <name evidence="2" type="ORF">CGC53_07255</name>
</gene>